<dbReference type="EMBL" id="CP133548">
    <property type="protein sequence ID" value="WMS87727.1"/>
    <property type="molecule type" value="Genomic_DNA"/>
</dbReference>
<dbReference type="InterPro" id="IPR015991">
    <property type="entry name" value="TatD/YcfH-like"/>
</dbReference>
<dbReference type="PANTHER" id="PTHR46124:SF2">
    <property type="entry name" value="D-AMINOACYL-TRNA DEACYLASE"/>
    <property type="match status" value="1"/>
</dbReference>
<accession>A0AA51X6X0</accession>
<comment type="similarity">
    <text evidence="1">Belongs to the metallo-dependent hydrolases superfamily. TatD-type hydrolase family.</text>
</comment>
<dbReference type="AlphaFoldDB" id="A0AA51X6X0"/>
<dbReference type="GO" id="GO:0005829">
    <property type="term" value="C:cytosol"/>
    <property type="evidence" value="ECO:0007669"/>
    <property type="project" value="TreeGrafter"/>
</dbReference>
<dbReference type="PROSITE" id="PS01137">
    <property type="entry name" value="TATD_1"/>
    <property type="match status" value="1"/>
</dbReference>
<dbReference type="InterPro" id="IPR032466">
    <property type="entry name" value="Metal_Hydrolase"/>
</dbReference>
<dbReference type="Gene3D" id="3.20.20.140">
    <property type="entry name" value="Metal-dependent hydrolases"/>
    <property type="match status" value="1"/>
</dbReference>
<evidence type="ECO:0000256" key="3">
    <source>
        <dbReference type="ARBA" id="ARBA00022801"/>
    </source>
</evidence>
<gene>
    <name evidence="5" type="ORF">Q9312_02100</name>
</gene>
<evidence type="ECO:0000256" key="2">
    <source>
        <dbReference type="ARBA" id="ARBA00022723"/>
    </source>
</evidence>
<protein>
    <submittedName>
        <fullName evidence="5">TatD family hydrolase</fullName>
        <ecNumber evidence="5">3.1.-.-</ecNumber>
    </submittedName>
</protein>
<keyword evidence="3 5" id="KW-0378">Hydrolase</keyword>
<dbReference type="PIRSF" id="PIRSF005902">
    <property type="entry name" value="DNase_TatD"/>
    <property type="match status" value="1"/>
</dbReference>
<dbReference type="KEGG" id="plei:Q9312_02100"/>
<dbReference type="Proteomes" id="UP001239782">
    <property type="component" value="Chromosome"/>
</dbReference>
<dbReference type="SUPFAM" id="SSF51556">
    <property type="entry name" value="Metallo-dependent hydrolases"/>
    <property type="match status" value="1"/>
</dbReference>
<proteinExistence type="inferred from homology"/>
<feature type="binding site" evidence="4">
    <location>
        <position position="8"/>
    </location>
    <ligand>
        <name>a divalent metal cation</name>
        <dbReference type="ChEBI" id="CHEBI:60240"/>
        <label>1</label>
    </ligand>
</feature>
<evidence type="ECO:0000256" key="1">
    <source>
        <dbReference type="ARBA" id="ARBA00009275"/>
    </source>
</evidence>
<keyword evidence="6" id="KW-1185">Reference proteome</keyword>
<dbReference type="GO" id="GO:0004536">
    <property type="term" value="F:DNA nuclease activity"/>
    <property type="evidence" value="ECO:0007669"/>
    <property type="project" value="InterPro"/>
</dbReference>
<dbReference type="GO" id="GO:0016788">
    <property type="term" value="F:hydrolase activity, acting on ester bonds"/>
    <property type="evidence" value="ECO:0007669"/>
    <property type="project" value="InterPro"/>
</dbReference>
<dbReference type="GO" id="GO:0046872">
    <property type="term" value="F:metal ion binding"/>
    <property type="evidence" value="ECO:0007669"/>
    <property type="project" value="UniProtKB-KW"/>
</dbReference>
<keyword evidence="2 4" id="KW-0479">Metal-binding</keyword>
<feature type="binding site" evidence="4">
    <location>
        <position position="95"/>
    </location>
    <ligand>
        <name>a divalent metal cation</name>
        <dbReference type="ChEBI" id="CHEBI:60240"/>
        <label>1</label>
    </ligand>
</feature>
<reference evidence="5 6" key="1">
    <citation type="submission" date="2023-08" db="EMBL/GenBank/DDBJ databases">
        <title>Pleionea litopenaei sp. nov., isolated from stomach of juvenile Litopenaeus vannamei.</title>
        <authorList>
            <person name="Rho A.M."/>
            <person name="Hwang C.Y."/>
        </authorList>
    </citation>
    <scope>NUCLEOTIDE SEQUENCE [LARGE SCALE GENOMIC DNA]</scope>
    <source>
        <strain evidence="5 6">HL-JVS1</strain>
    </source>
</reference>
<dbReference type="EC" id="3.1.-.-" evidence="5"/>
<dbReference type="FunFam" id="3.20.20.140:FF:000005">
    <property type="entry name" value="TatD family hydrolase"/>
    <property type="match status" value="1"/>
</dbReference>
<feature type="binding site" evidence="4">
    <location>
        <position position="155"/>
    </location>
    <ligand>
        <name>a divalent metal cation</name>
        <dbReference type="ChEBI" id="CHEBI:60240"/>
        <label>2</label>
    </ligand>
</feature>
<dbReference type="Pfam" id="PF01026">
    <property type="entry name" value="TatD_DNase"/>
    <property type="match status" value="1"/>
</dbReference>
<feature type="binding site" evidence="4">
    <location>
        <position position="131"/>
    </location>
    <ligand>
        <name>a divalent metal cation</name>
        <dbReference type="ChEBI" id="CHEBI:60240"/>
        <label>2</label>
    </ligand>
</feature>
<organism evidence="5 6">
    <name type="scientific">Pleionea litopenaei</name>
    <dbReference type="NCBI Taxonomy" id="3070815"/>
    <lineage>
        <taxon>Bacteria</taxon>
        <taxon>Pseudomonadati</taxon>
        <taxon>Pseudomonadota</taxon>
        <taxon>Gammaproteobacteria</taxon>
        <taxon>Oceanospirillales</taxon>
        <taxon>Pleioneaceae</taxon>
        <taxon>Pleionea</taxon>
    </lineage>
</organism>
<evidence type="ECO:0000313" key="5">
    <source>
        <dbReference type="EMBL" id="WMS87727.1"/>
    </source>
</evidence>
<sequence length="267" mass="30010">MLIDSHCHLDRVDLSDFNGNLENALNYAEQCGVKGFLCIATDRDNVAAVRKIAQQDARVHCSVGLHPLSKELDTTDLFNYLLTQSNADEVVAIGETGLDGFYAKETIPAQLESFLVHFEAAKQQQLPLVIHTREARQQTLDLILSDPRENAGVLHCFTEDWEMAKLAIDAGYFVSISGIVTFKQAENVREMARKIPLDRLLVETDSPYLSPVPYRGKPCQPAYTRNTAEFLAELRGESFELLAEQTTKNYFQLFAKAKRHEATRTAM</sequence>
<dbReference type="InterPro" id="IPR001130">
    <property type="entry name" value="TatD-like"/>
</dbReference>
<feature type="binding site" evidence="4">
    <location>
        <position position="6"/>
    </location>
    <ligand>
        <name>a divalent metal cation</name>
        <dbReference type="ChEBI" id="CHEBI:60240"/>
        <label>1</label>
    </ligand>
</feature>
<dbReference type="PANTHER" id="PTHR46124">
    <property type="entry name" value="D-AMINOACYL-TRNA DEACYLASE"/>
    <property type="match status" value="1"/>
</dbReference>
<evidence type="ECO:0000313" key="6">
    <source>
        <dbReference type="Proteomes" id="UP001239782"/>
    </source>
</evidence>
<evidence type="ECO:0000256" key="4">
    <source>
        <dbReference type="PIRSR" id="PIRSR005902-1"/>
    </source>
</evidence>
<feature type="binding site" evidence="4">
    <location>
        <position position="205"/>
    </location>
    <ligand>
        <name>a divalent metal cation</name>
        <dbReference type="ChEBI" id="CHEBI:60240"/>
        <label>1</label>
    </ligand>
</feature>
<dbReference type="CDD" id="cd01310">
    <property type="entry name" value="TatD_DNAse"/>
    <property type="match status" value="1"/>
</dbReference>
<dbReference type="RefSeq" id="WP_309202872.1">
    <property type="nucleotide sequence ID" value="NZ_CP133548.1"/>
</dbReference>
<name>A0AA51X6X0_9GAMM</name>
<dbReference type="InterPro" id="IPR018228">
    <property type="entry name" value="DNase_TatD-rel_CS"/>
</dbReference>
<dbReference type="NCBIfam" id="TIGR00010">
    <property type="entry name" value="YchF/TatD family DNA exonuclease"/>
    <property type="match status" value="1"/>
</dbReference>